<organism evidence="10 12">
    <name type="scientific">Niallia circulans</name>
    <name type="common">Bacillus circulans</name>
    <dbReference type="NCBI Taxonomy" id="1397"/>
    <lineage>
        <taxon>Bacteria</taxon>
        <taxon>Bacillati</taxon>
        <taxon>Bacillota</taxon>
        <taxon>Bacilli</taxon>
        <taxon>Bacillales</taxon>
        <taxon>Bacillaceae</taxon>
        <taxon>Niallia</taxon>
    </lineage>
</organism>
<protein>
    <recommendedName>
        <fullName evidence="9">Quinol oxidase subunit 4</fullName>
        <ecNumber evidence="9">1.10.3.-</ecNumber>
    </recommendedName>
</protein>
<sequence length="101" mass="11126">MAKNHENEKFPISHIAGFIVSLLLTFAAVGAKLYTDLPMVTVMWIIGALAVIQAILQLFMFMHLTEGEGQVQTINIIYAFFCAIVVAGGTIWVMTSGHVHY</sequence>
<dbReference type="AlphaFoldDB" id="A0A0J1I972"/>
<comment type="catalytic activity">
    <reaction evidence="1 9">
        <text>2 a quinol + O2 = 2 a quinone + 2 H2O</text>
        <dbReference type="Rhea" id="RHEA:55376"/>
        <dbReference type="ChEBI" id="CHEBI:15377"/>
        <dbReference type="ChEBI" id="CHEBI:15379"/>
        <dbReference type="ChEBI" id="CHEBI:24646"/>
        <dbReference type="ChEBI" id="CHEBI:132124"/>
    </reaction>
</comment>
<dbReference type="GO" id="GO:0009486">
    <property type="term" value="F:cytochrome bo3 ubiquinol oxidase activity"/>
    <property type="evidence" value="ECO:0007669"/>
    <property type="project" value="TreeGrafter"/>
</dbReference>
<evidence type="ECO:0000256" key="8">
    <source>
        <dbReference type="ARBA" id="ARBA00023136"/>
    </source>
</evidence>
<feature type="transmembrane region" description="Helical" evidence="9">
    <location>
        <begin position="76"/>
        <end position="95"/>
    </location>
</feature>
<reference evidence="11 13" key="2">
    <citation type="submission" date="2017-07" db="EMBL/GenBank/DDBJ databases">
        <title>Isolation and whole genome analysis of endospore-forming bacteria from heroin.</title>
        <authorList>
            <person name="Kalinowski J."/>
            <person name="Ahrens B."/>
            <person name="Al-Dilaimi A."/>
            <person name="Winkler A."/>
            <person name="Wibberg D."/>
            <person name="Schleenbecker U."/>
            <person name="Ruckert C."/>
            <person name="Wolfel R."/>
            <person name="Grass G."/>
        </authorList>
    </citation>
    <scope>NUCLEOTIDE SEQUENCE [LARGE SCALE GENOMIC DNA]</scope>
    <source>
        <strain evidence="11 13">7521-2</strain>
    </source>
</reference>
<proteinExistence type="inferred from homology"/>
<evidence type="ECO:0000256" key="6">
    <source>
        <dbReference type="ARBA" id="ARBA00022989"/>
    </source>
</evidence>
<keyword evidence="4 9" id="KW-1003">Cell membrane</keyword>
<name>A0A0J1I972_NIACI</name>
<reference evidence="10 12" key="1">
    <citation type="submission" date="2015-05" db="EMBL/GenBank/DDBJ databases">
        <title>Whole genome sequence and identification of bacterial endophytes from Costus igneus.</title>
        <authorList>
            <person name="Lee Y.P."/>
            <person name="Gan H.M."/>
            <person name="Eng W."/>
            <person name="Wheatley M.S."/>
            <person name="Caraballo A."/>
            <person name="Polter S."/>
            <person name="Savka M.A."/>
            <person name="Hudson A.O."/>
        </authorList>
    </citation>
    <scope>NUCLEOTIDE SEQUENCE [LARGE SCALE GENOMIC DNA]</scope>
    <source>
        <strain evidence="10 12">RIT379</strain>
    </source>
</reference>
<dbReference type="EMBL" id="LDPH01000030">
    <property type="protein sequence ID" value="KLV22487.1"/>
    <property type="molecule type" value="Genomic_DNA"/>
</dbReference>
<comment type="function">
    <text evidence="9">Catalyzes quinol oxidation with the concomitant reduction of oxygen to water.</text>
</comment>
<keyword evidence="6 9" id="KW-1133">Transmembrane helix</keyword>
<evidence type="ECO:0000256" key="7">
    <source>
        <dbReference type="ARBA" id="ARBA00023002"/>
    </source>
</evidence>
<dbReference type="EMBL" id="NPBQ01000088">
    <property type="protein sequence ID" value="PAD82564.1"/>
    <property type="molecule type" value="Genomic_DNA"/>
</dbReference>
<evidence type="ECO:0000313" key="10">
    <source>
        <dbReference type="EMBL" id="KLV22487.1"/>
    </source>
</evidence>
<dbReference type="Proteomes" id="UP000036045">
    <property type="component" value="Unassembled WGS sequence"/>
</dbReference>
<keyword evidence="5 9" id="KW-0812">Transmembrane</keyword>
<dbReference type="PANTHER" id="PTHR36835:SF1">
    <property type="entry name" value="CYTOCHROME BO(3) UBIQUINOL OXIDASE SUBUNIT 4"/>
    <property type="match status" value="1"/>
</dbReference>
<evidence type="ECO:0000313" key="11">
    <source>
        <dbReference type="EMBL" id="PAD82564.1"/>
    </source>
</evidence>
<evidence type="ECO:0000256" key="1">
    <source>
        <dbReference type="ARBA" id="ARBA00000725"/>
    </source>
</evidence>
<evidence type="ECO:0000313" key="13">
    <source>
        <dbReference type="Proteomes" id="UP000216961"/>
    </source>
</evidence>
<dbReference type="GeneID" id="56347511"/>
<gene>
    <name evidence="11" type="primary">qoxD</name>
    <name evidence="10" type="ORF">ABW02_21075</name>
    <name evidence="11" type="ORF">CHH57_14155</name>
</gene>
<dbReference type="GO" id="GO:0009319">
    <property type="term" value="C:cytochrome o ubiquinol oxidase complex"/>
    <property type="evidence" value="ECO:0007669"/>
    <property type="project" value="TreeGrafter"/>
</dbReference>
<dbReference type="Proteomes" id="UP000216961">
    <property type="component" value="Unassembled WGS sequence"/>
</dbReference>
<keyword evidence="7 9" id="KW-0560">Oxidoreductase</keyword>
<dbReference type="KEGG" id="bcir:C2I06_20735"/>
<dbReference type="GO" id="GO:0005886">
    <property type="term" value="C:plasma membrane"/>
    <property type="evidence" value="ECO:0007669"/>
    <property type="project" value="UniProtKB-SubCell"/>
</dbReference>
<dbReference type="InterPro" id="IPR014250">
    <property type="entry name" value="QoxD"/>
</dbReference>
<evidence type="ECO:0000256" key="2">
    <source>
        <dbReference type="ARBA" id="ARBA00004651"/>
    </source>
</evidence>
<dbReference type="GO" id="GO:0019646">
    <property type="term" value="P:aerobic electron transport chain"/>
    <property type="evidence" value="ECO:0007669"/>
    <property type="project" value="TreeGrafter"/>
</dbReference>
<evidence type="ECO:0000256" key="3">
    <source>
        <dbReference type="ARBA" id="ARBA00008079"/>
    </source>
</evidence>
<evidence type="ECO:0000256" key="4">
    <source>
        <dbReference type="ARBA" id="ARBA00022475"/>
    </source>
</evidence>
<feature type="transmembrane region" description="Helical" evidence="9">
    <location>
        <begin position="41"/>
        <end position="64"/>
    </location>
</feature>
<dbReference type="InterPro" id="IPR050968">
    <property type="entry name" value="Cytochrome_c_oxidase_bac_sub4"/>
</dbReference>
<comment type="similarity">
    <text evidence="3 9">Belongs to the cytochrome c oxidase bacterial subunit 4 family.</text>
</comment>
<dbReference type="EC" id="1.10.3.-" evidence="9"/>
<evidence type="ECO:0000256" key="5">
    <source>
        <dbReference type="ARBA" id="ARBA00022692"/>
    </source>
</evidence>
<dbReference type="InterPro" id="IPR005171">
    <property type="entry name" value="Cyt_c_oxidase_su4_prok"/>
</dbReference>
<keyword evidence="8 9" id="KW-0472">Membrane</keyword>
<comment type="caution">
    <text evidence="10">The sequence shown here is derived from an EMBL/GenBank/DDBJ whole genome shotgun (WGS) entry which is preliminary data.</text>
</comment>
<dbReference type="Pfam" id="PF03626">
    <property type="entry name" value="COX4_pro"/>
    <property type="match status" value="1"/>
</dbReference>
<comment type="subcellular location">
    <subcellularLocation>
        <location evidence="2 9">Cell membrane</location>
        <topology evidence="2 9">Multi-pass membrane protein</topology>
    </subcellularLocation>
</comment>
<dbReference type="GO" id="GO:0016682">
    <property type="term" value="F:oxidoreductase activity, acting on diphenols and related substances as donors, oxygen as acceptor"/>
    <property type="evidence" value="ECO:0007669"/>
    <property type="project" value="UniProtKB-UniRule"/>
</dbReference>
<dbReference type="PATRIC" id="fig|1397.4.peg.3329"/>
<dbReference type="PANTHER" id="PTHR36835">
    <property type="entry name" value="CYTOCHROME BO(3) UBIQUINOL OXIDASE SUBUNIT 4"/>
    <property type="match status" value="1"/>
</dbReference>
<dbReference type="RefSeq" id="WP_047944233.1">
    <property type="nucleotide sequence ID" value="NZ_CP026031.1"/>
</dbReference>
<dbReference type="GO" id="GO:0042773">
    <property type="term" value="P:ATP synthesis coupled electron transport"/>
    <property type="evidence" value="ECO:0007669"/>
    <property type="project" value="UniProtKB-UniRule"/>
</dbReference>
<evidence type="ECO:0000256" key="9">
    <source>
        <dbReference type="RuleBase" id="RU367153"/>
    </source>
</evidence>
<dbReference type="OrthoDB" id="2361460at2"/>
<keyword evidence="12" id="KW-1185">Reference proteome</keyword>
<accession>A0A0J1I972</accession>
<dbReference type="NCBIfam" id="TIGR02901">
    <property type="entry name" value="QoxD"/>
    <property type="match status" value="1"/>
</dbReference>
<dbReference type="GO" id="GO:0015078">
    <property type="term" value="F:proton transmembrane transporter activity"/>
    <property type="evidence" value="ECO:0007669"/>
    <property type="project" value="TreeGrafter"/>
</dbReference>
<dbReference type="GO" id="GO:0015990">
    <property type="term" value="P:electron transport coupled proton transport"/>
    <property type="evidence" value="ECO:0007669"/>
    <property type="project" value="TreeGrafter"/>
</dbReference>
<evidence type="ECO:0000313" key="12">
    <source>
        <dbReference type="Proteomes" id="UP000036045"/>
    </source>
</evidence>
<feature type="transmembrane region" description="Helical" evidence="9">
    <location>
        <begin position="12"/>
        <end position="35"/>
    </location>
</feature>